<dbReference type="PANTHER" id="PTHR38167">
    <property type="entry name" value="C2H2-TYPE DOMAIN-CONTAINING PROTEIN"/>
    <property type="match status" value="1"/>
</dbReference>
<gene>
    <name evidence="2" type="ORF">FOXYS1_4361</name>
</gene>
<evidence type="ECO:0008006" key="4">
    <source>
        <dbReference type="Google" id="ProtNLM"/>
    </source>
</evidence>
<dbReference type="AlphaFoldDB" id="A0A8H5AH21"/>
<dbReference type="PANTHER" id="PTHR38167:SF1">
    <property type="entry name" value="C2H2-TYPE DOMAIN-CONTAINING PROTEIN"/>
    <property type="match status" value="1"/>
</dbReference>
<evidence type="ECO:0000313" key="3">
    <source>
        <dbReference type="Proteomes" id="UP000558688"/>
    </source>
</evidence>
<evidence type="ECO:0000313" key="2">
    <source>
        <dbReference type="EMBL" id="KAF5264835.1"/>
    </source>
</evidence>
<reference evidence="2" key="1">
    <citation type="submission" date="2020-02" db="EMBL/GenBank/DDBJ databases">
        <title>Identification and distribution of gene clusters putatively required for synthesis of sphingolipid metabolism inhibitors in phylogenetically diverse species of the filamentous fungus Fusarium.</title>
        <authorList>
            <person name="Kim H.-S."/>
            <person name="Busman M."/>
            <person name="Brown D.W."/>
            <person name="Divon H."/>
            <person name="Uhlig S."/>
            <person name="Proctor R.H."/>
        </authorList>
    </citation>
    <scope>NUCLEOTIDE SEQUENCE [LARGE SCALE GENOMIC DNA]</scope>
    <source>
        <strain evidence="2">NRRL 39464</strain>
    </source>
</reference>
<organism evidence="2 3">
    <name type="scientific">Fusarium oxysporum</name>
    <name type="common">Fusarium vascular wilt</name>
    <dbReference type="NCBI Taxonomy" id="5507"/>
    <lineage>
        <taxon>Eukaryota</taxon>
        <taxon>Fungi</taxon>
        <taxon>Dikarya</taxon>
        <taxon>Ascomycota</taxon>
        <taxon>Pezizomycotina</taxon>
        <taxon>Sordariomycetes</taxon>
        <taxon>Hypocreomycetidae</taxon>
        <taxon>Hypocreales</taxon>
        <taxon>Nectriaceae</taxon>
        <taxon>Fusarium</taxon>
        <taxon>Fusarium oxysporum species complex</taxon>
    </lineage>
</organism>
<protein>
    <recommendedName>
        <fullName evidence="4">C2H2-type domain-containing protein</fullName>
    </recommendedName>
</protein>
<name>A0A8H5AH21_FUSOX</name>
<feature type="compositionally biased region" description="Acidic residues" evidence="1">
    <location>
        <begin position="190"/>
        <end position="204"/>
    </location>
</feature>
<sequence length="204" mass="22862">MSLTLEQEMVHLAPEQHVRAILLALLDDRSVKARALNHYRALKAADNPVTGLKRKAMNDLFVCVQCDQAFTHEDNTETSCRYHPGTLTSPYSSVCMFVGMKLMTLGELEVDDTEDFWADHDEDCHGEIDTPEMREEMPDGFRWTCCDKLGGRKGCTKGKHQADPAKSQRGGNVPSGGDLRKNNGEHLPVSDEDTEEEEEGDEEH</sequence>
<dbReference type="Proteomes" id="UP000558688">
    <property type="component" value="Unassembled WGS sequence"/>
</dbReference>
<proteinExistence type="predicted"/>
<accession>A0A8H5AH21</accession>
<evidence type="ECO:0000256" key="1">
    <source>
        <dbReference type="SAM" id="MobiDB-lite"/>
    </source>
</evidence>
<comment type="caution">
    <text evidence="2">The sequence shown here is derived from an EMBL/GenBank/DDBJ whole genome shotgun (WGS) entry which is preliminary data.</text>
</comment>
<dbReference type="EMBL" id="JAAFOW010000668">
    <property type="protein sequence ID" value="KAF5264835.1"/>
    <property type="molecule type" value="Genomic_DNA"/>
</dbReference>
<feature type="region of interest" description="Disordered" evidence="1">
    <location>
        <begin position="155"/>
        <end position="204"/>
    </location>
</feature>